<dbReference type="PANTHER" id="PTHR15503">
    <property type="entry name" value="LDOC1 RELATED"/>
    <property type="match status" value="1"/>
</dbReference>
<dbReference type="AlphaFoldDB" id="A0A1R3HCP4"/>
<evidence type="ECO:0000313" key="2">
    <source>
        <dbReference type="EMBL" id="OMO68118.1"/>
    </source>
</evidence>
<dbReference type="EMBL" id="AWUE01020437">
    <property type="protein sequence ID" value="OMO68118.1"/>
    <property type="molecule type" value="Genomic_DNA"/>
</dbReference>
<feature type="domain" description="Retrotransposon gag" evidence="1">
    <location>
        <begin position="15"/>
        <end position="109"/>
    </location>
</feature>
<organism evidence="2 3">
    <name type="scientific">Corchorus olitorius</name>
    <dbReference type="NCBI Taxonomy" id="93759"/>
    <lineage>
        <taxon>Eukaryota</taxon>
        <taxon>Viridiplantae</taxon>
        <taxon>Streptophyta</taxon>
        <taxon>Embryophyta</taxon>
        <taxon>Tracheophyta</taxon>
        <taxon>Spermatophyta</taxon>
        <taxon>Magnoliopsida</taxon>
        <taxon>eudicotyledons</taxon>
        <taxon>Gunneridae</taxon>
        <taxon>Pentapetalae</taxon>
        <taxon>rosids</taxon>
        <taxon>malvids</taxon>
        <taxon>Malvales</taxon>
        <taxon>Malvaceae</taxon>
        <taxon>Grewioideae</taxon>
        <taxon>Apeibeae</taxon>
        <taxon>Corchorus</taxon>
    </lineage>
</organism>
<protein>
    <submittedName>
        <fullName evidence="2">Retrotransposon gag protein</fullName>
    </submittedName>
</protein>
<name>A0A1R3HCP4_9ROSI</name>
<reference evidence="3" key="1">
    <citation type="submission" date="2013-09" db="EMBL/GenBank/DDBJ databases">
        <title>Corchorus olitorius genome sequencing.</title>
        <authorList>
            <person name="Alam M."/>
            <person name="Haque M.S."/>
            <person name="Islam M.S."/>
            <person name="Emdad E.M."/>
            <person name="Islam M.M."/>
            <person name="Ahmed B."/>
            <person name="Halim A."/>
            <person name="Hossen Q.M.M."/>
            <person name="Hossain M.Z."/>
            <person name="Ahmed R."/>
            <person name="Khan M.M."/>
            <person name="Islam R."/>
            <person name="Rashid M.M."/>
            <person name="Khan S.A."/>
            <person name="Rahman M.S."/>
            <person name="Alam M."/>
            <person name="Yahiya A.S."/>
            <person name="Khan M.S."/>
            <person name="Azam M.S."/>
            <person name="Haque T."/>
            <person name="Lashkar M.Z.H."/>
            <person name="Akhand A.I."/>
            <person name="Morshed G."/>
            <person name="Roy S."/>
            <person name="Uddin K.S."/>
            <person name="Rabeya T."/>
            <person name="Hossain A.S."/>
            <person name="Chowdhury A."/>
            <person name="Snigdha A.R."/>
            <person name="Mortoza M.S."/>
            <person name="Matin S.A."/>
            <person name="Hoque S.M.E."/>
            <person name="Islam M.K."/>
            <person name="Roy D.K."/>
            <person name="Haider R."/>
            <person name="Moosa M.M."/>
            <person name="Elias S.M."/>
            <person name="Hasan A.M."/>
            <person name="Jahan S."/>
            <person name="Shafiuddin M."/>
            <person name="Mahmood N."/>
            <person name="Shommy N.S."/>
        </authorList>
    </citation>
    <scope>NUCLEOTIDE SEQUENCE [LARGE SCALE GENOMIC DNA]</scope>
    <source>
        <strain evidence="3">cv. O-4</strain>
    </source>
</reference>
<evidence type="ECO:0000313" key="3">
    <source>
        <dbReference type="Proteomes" id="UP000187203"/>
    </source>
</evidence>
<dbReference type="Pfam" id="PF03732">
    <property type="entry name" value="Retrotrans_gag"/>
    <property type="match status" value="1"/>
</dbReference>
<keyword evidence="3" id="KW-1185">Reference proteome</keyword>
<dbReference type="PANTHER" id="PTHR15503:SF45">
    <property type="entry name" value="RNA-DIRECTED DNA POLYMERASE HOMOLOG"/>
    <property type="match status" value="1"/>
</dbReference>
<comment type="caution">
    <text evidence="2">The sequence shown here is derived from an EMBL/GenBank/DDBJ whole genome shotgun (WGS) entry which is preliminary data.</text>
</comment>
<gene>
    <name evidence="2" type="ORF">COLO4_29881</name>
</gene>
<dbReference type="InterPro" id="IPR021109">
    <property type="entry name" value="Peptidase_aspartic_dom_sf"/>
</dbReference>
<dbReference type="InterPro" id="IPR005162">
    <property type="entry name" value="Retrotrans_gag_dom"/>
</dbReference>
<dbReference type="Pfam" id="PF08284">
    <property type="entry name" value="RVP_2"/>
    <property type="match status" value="1"/>
</dbReference>
<dbReference type="SUPFAM" id="SSF50630">
    <property type="entry name" value="Acid proteases"/>
    <property type="match status" value="1"/>
</dbReference>
<evidence type="ECO:0000259" key="1">
    <source>
        <dbReference type="Pfam" id="PF03732"/>
    </source>
</evidence>
<dbReference type="CDD" id="cd00303">
    <property type="entry name" value="retropepsin_like"/>
    <property type="match status" value="1"/>
</dbReference>
<accession>A0A1R3HCP4</accession>
<dbReference type="Proteomes" id="UP000187203">
    <property type="component" value="Unassembled WGS sequence"/>
</dbReference>
<dbReference type="InterPro" id="IPR032567">
    <property type="entry name" value="RTL1-rel"/>
</dbReference>
<proteinExistence type="predicted"/>
<dbReference type="Gene3D" id="2.40.70.10">
    <property type="entry name" value="Acid Proteases"/>
    <property type="match status" value="1"/>
</dbReference>
<sequence>MMTDMGIDDEIKLKVVTRFLEGRAETWWESVKARNTTPLTWGDFLREFDDQYYTHFYQKEKQREFLNLVQGGMTVEGYEPKFKELISYVPSLIRNEEDRCSYFEEGLNTAIRERMPISGDESYKKVVQMALQAQKLVGQGHIKNFCPELGRARPATSSLQDRNVNKKGSQSVVQPMASNMTRSGTGSTMSIFQHDLYVLIDSGAEMSFINTKFSQYSDKNLSPLKPEIVVHTPLGEEIVKNTMYKGCSVMIGEKEFMANLIPLEFRDFDVILEMDWLSFHRAMLIVSLKK</sequence>
<dbReference type="OrthoDB" id="2272416at2759"/>